<dbReference type="Proteomes" id="UP001060507">
    <property type="component" value="Unassembled WGS sequence"/>
</dbReference>
<accession>A0A9P3PCJ4</accession>
<dbReference type="AlphaFoldDB" id="A0A9P3PCJ4"/>
<reference evidence="1" key="1">
    <citation type="journal article" date="2022" name="J. Appl. Microbiol.">
        <title>PCR-based ORF typing of Klebsiella pneumoniae for rapid identification of global clones and transmission events.</title>
        <authorList>
            <person name="Nonogaki R."/>
            <person name="Iijima A."/>
            <person name="Kawamura K."/>
            <person name="Kayama S."/>
            <person name="Sugai M."/>
            <person name="Yagi T."/>
            <person name="Arakawa Y."/>
            <person name="Doi Y."/>
            <person name="Suzuki M."/>
        </authorList>
    </citation>
    <scope>NUCLEOTIDE SEQUENCE</scope>
    <source>
        <strain evidence="1">NUKP-37</strain>
    </source>
</reference>
<organism evidence="1 2">
    <name type="scientific">Klebsiella variicola</name>
    <dbReference type="NCBI Taxonomy" id="244366"/>
    <lineage>
        <taxon>Bacteria</taxon>
        <taxon>Pseudomonadati</taxon>
        <taxon>Pseudomonadota</taxon>
        <taxon>Gammaproteobacteria</taxon>
        <taxon>Enterobacterales</taxon>
        <taxon>Enterobacteriaceae</taxon>
        <taxon>Klebsiella/Raoultella group</taxon>
        <taxon>Klebsiella</taxon>
        <taxon>Klebsiella pneumoniae complex</taxon>
    </lineage>
</organism>
<comment type="caution">
    <text evidence="1">The sequence shown here is derived from an EMBL/GenBank/DDBJ whole genome shotgun (WGS) entry which is preliminary data.</text>
</comment>
<sequence length="105" mass="12134">MKIRPYNSSNVIDIYAIYWSGKDTLFLGMPKGHCGLIAYNSQKVDIVDPDISGELTYFNNNYSGIYHWALIKDRLLDDLLENDETAYERFLEIVKAEGLVDPDFY</sequence>
<evidence type="ECO:0000313" key="1">
    <source>
        <dbReference type="EMBL" id="GKK04528.1"/>
    </source>
</evidence>
<dbReference type="EMBL" id="BQTA01000039">
    <property type="protein sequence ID" value="GKK04528.1"/>
    <property type="molecule type" value="Genomic_DNA"/>
</dbReference>
<proteinExistence type="predicted"/>
<protein>
    <submittedName>
        <fullName evidence="1">Uncharacterized protein</fullName>
    </submittedName>
</protein>
<name>A0A9P3PCJ4_KLEVA</name>
<evidence type="ECO:0000313" key="2">
    <source>
        <dbReference type="Proteomes" id="UP001060507"/>
    </source>
</evidence>
<gene>
    <name evidence="1" type="ORF">NUKP37_52120</name>
</gene>
<dbReference type="RefSeq" id="WP_064166061.1">
    <property type="nucleotide sequence ID" value="NZ_AP024592.1"/>
</dbReference>